<evidence type="ECO:0000259" key="5">
    <source>
        <dbReference type="PROSITE" id="PS51935"/>
    </source>
</evidence>
<dbReference type="Pfam" id="PF18348">
    <property type="entry name" value="SH3_16"/>
    <property type="match status" value="1"/>
</dbReference>
<evidence type="ECO:0000313" key="7">
    <source>
        <dbReference type="Proteomes" id="UP001596456"/>
    </source>
</evidence>
<dbReference type="InterPro" id="IPR038765">
    <property type="entry name" value="Papain-like_cys_pep_sf"/>
</dbReference>
<dbReference type="Gene3D" id="3.90.1720.10">
    <property type="entry name" value="endopeptidase domain like (from Nostoc punctiforme)"/>
    <property type="match status" value="1"/>
</dbReference>
<name>A0ABW2KXQ3_9PROT</name>
<organism evidence="6 7">
    <name type="scientific">Rhodocista pekingensis</name>
    <dbReference type="NCBI Taxonomy" id="201185"/>
    <lineage>
        <taxon>Bacteria</taxon>
        <taxon>Pseudomonadati</taxon>
        <taxon>Pseudomonadota</taxon>
        <taxon>Alphaproteobacteria</taxon>
        <taxon>Rhodospirillales</taxon>
        <taxon>Azospirillaceae</taxon>
        <taxon>Rhodocista</taxon>
    </lineage>
</organism>
<dbReference type="Pfam" id="PF00877">
    <property type="entry name" value="NLPC_P60"/>
    <property type="match status" value="1"/>
</dbReference>
<dbReference type="InterPro" id="IPR041382">
    <property type="entry name" value="SH3_16"/>
</dbReference>
<keyword evidence="2" id="KW-0645">Protease</keyword>
<dbReference type="SUPFAM" id="SSF54001">
    <property type="entry name" value="Cysteine proteinases"/>
    <property type="match status" value="1"/>
</dbReference>
<proteinExistence type="inferred from homology"/>
<accession>A0ABW2KXQ3</accession>
<dbReference type="PROSITE" id="PS51935">
    <property type="entry name" value="NLPC_P60"/>
    <property type="match status" value="1"/>
</dbReference>
<dbReference type="PANTHER" id="PTHR47053">
    <property type="entry name" value="MUREIN DD-ENDOPEPTIDASE MEPH-RELATED"/>
    <property type="match status" value="1"/>
</dbReference>
<sequence>MTDTPEAVSLDPRIHPWRADLAAAHLKGSVTAERFVEGVPCQIRTGFAALTETPDFDGRQSSQLLFGEVFTVYEERDGWVWGQNGTDGYVGYLRLEALDAEVRTPTHTVTALRSYVYPEPDLKTPPLDLLSLESRLSVTGQSGGGRGQQAGWLELATGGWIFAGHAAALPAPPADPVDTALRLLGTPYLWGGRTSLGLDCSALVQLALAAAGLPCPRDSDMQAASVGTLVSPDGRGHAFHRGDLVFFPGHVGIMADADDLIHANAFHMEAVREPLAAVLARAGDKGITAVRRL</sequence>
<keyword evidence="7" id="KW-1185">Reference proteome</keyword>
<evidence type="ECO:0000256" key="2">
    <source>
        <dbReference type="ARBA" id="ARBA00022670"/>
    </source>
</evidence>
<evidence type="ECO:0000256" key="1">
    <source>
        <dbReference type="ARBA" id="ARBA00007074"/>
    </source>
</evidence>
<dbReference type="Proteomes" id="UP001596456">
    <property type="component" value="Unassembled WGS sequence"/>
</dbReference>
<dbReference type="EMBL" id="JBHTCM010000010">
    <property type="protein sequence ID" value="MFC7333799.1"/>
    <property type="molecule type" value="Genomic_DNA"/>
</dbReference>
<comment type="similarity">
    <text evidence="1">Belongs to the peptidase C40 family.</text>
</comment>
<evidence type="ECO:0000256" key="3">
    <source>
        <dbReference type="ARBA" id="ARBA00022801"/>
    </source>
</evidence>
<dbReference type="InterPro" id="IPR051202">
    <property type="entry name" value="Peptidase_C40"/>
</dbReference>
<keyword evidence="4" id="KW-0788">Thiol protease</keyword>
<reference evidence="7" key="1">
    <citation type="journal article" date="2019" name="Int. J. Syst. Evol. Microbiol.">
        <title>The Global Catalogue of Microorganisms (GCM) 10K type strain sequencing project: providing services to taxonomists for standard genome sequencing and annotation.</title>
        <authorList>
            <consortium name="The Broad Institute Genomics Platform"/>
            <consortium name="The Broad Institute Genome Sequencing Center for Infectious Disease"/>
            <person name="Wu L."/>
            <person name="Ma J."/>
        </authorList>
    </citation>
    <scope>NUCLEOTIDE SEQUENCE [LARGE SCALE GENOMIC DNA]</scope>
    <source>
        <strain evidence="7">CGMCC 1.16275</strain>
    </source>
</reference>
<dbReference type="PANTHER" id="PTHR47053:SF1">
    <property type="entry name" value="MUREIN DD-ENDOPEPTIDASE MEPH-RELATED"/>
    <property type="match status" value="1"/>
</dbReference>
<gene>
    <name evidence="6" type="ORF">ACFQPS_11550</name>
</gene>
<evidence type="ECO:0000313" key="6">
    <source>
        <dbReference type="EMBL" id="MFC7333799.1"/>
    </source>
</evidence>
<dbReference type="InterPro" id="IPR000064">
    <property type="entry name" value="NLP_P60_dom"/>
</dbReference>
<evidence type="ECO:0000256" key="4">
    <source>
        <dbReference type="ARBA" id="ARBA00022807"/>
    </source>
</evidence>
<comment type="caution">
    <text evidence="6">The sequence shown here is derived from an EMBL/GenBank/DDBJ whole genome shotgun (WGS) entry which is preliminary data.</text>
</comment>
<keyword evidence="3" id="KW-0378">Hydrolase</keyword>
<protein>
    <submittedName>
        <fullName evidence="6">NlpC/P60 family protein</fullName>
    </submittedName>
</protein>
<dbReference type="CDD" id="cd00174">
    <property type="entry name" value="SH3"/>
    <property type="match status" value="1"/>
</dbReference>
<dbReference type="RefSeq" id="WP_377359106.1">
    <property type="nucleotide sequence ID" value="NZ_JBHTCM010000010.1"/>
</dbReference>
<feature type="domain" description="NlpC/P60" evidence="5">
    <location>
        <begin position="170"/>
        <end position="293"/>
    </location>
</feature>